<evidence type="ECO:0000256" key="1">
    <source>
        <dbReference type="SAM" id="Phobius"/>
    </source>
</evidence>
<keyword evidence="1" id="KW-0472">Membrane</keyword>
<proteinExistence type="predicted"/>
<sequence>MEKRMTNPVRPSPLDDPDYAAFAWGRYFRVMRWMGLLTLVVIALALAYLYETVGLVSIHLYIAAVLGIGLTMMLMAALMGLVFLSSGTGHDEAVDNGLEQHVEEWWS</sequence>
<feature type="transmembrane region" description="Helical" evidence="1">
    <location>
        <begin position="33"/>
        <end position="50"/>
    </location>
</feature>
<keyword evidence="3" id="KW-1185">Reference proteome</keyword>
<name>A0A117UWN8_9SPHN</name>
<evidence type="ECO:0000313" key="3">
    <source>
        <dbReference type="Proteomes" id="UP000058012"/>
    </source>
</evidence>
<accession>A0A117UWN8</accession>
<dbReference type="EMBL" id="LLZS01000003">
    <property type="protein sequence ID" value="KUR72222.1"/>
    <property type="molecule type" value="Genomic_DNA"/>
</dbReference>
<feature type="transmembrane region" description="Helical" evidence="1">
    <location>
        <begin position="56"/>
        <end position="84"/>
    </location>
</feature>
<evidence type="ECO:0000313" key="2">
    <source>
        <dbReference type="EMBL" id="KUR72222.1"/>
    </source>
</evidence>
<dbReference type="Proteomes" id="UP000058012">
    <property type="component" value="Unassembled WGS sequence"/>
</dbReference>
<organism evidence="2 3">
    <name type="scientific">Novosphingobium fuchskuhlense</name>
    <dbReference type="NCBI Taxonomy" id="1117702"/>
    <lineage>
        <taxon>Bacteria</taxon>
        <taxon>Pseudomonadati</taxon>
        <taxon>Pseudomonadota</taxon>
        <taxon>Alphaproteobacteria</taxon>
        <taxon>Sphingomonadales</taxon>
        <taxon>Sphingomonadaceae</taxon>
        <taxon>Novosphingobium</taxon>
    </lineage>
</organism>
<comment type="caution">
    <text evidence="2">The sequence shown here is derived from an EMBL/GenBank/DDBJ whole genome shotgun (WGS) entry which is preliminary data.</text>
</comment>
<reference evidence="2 3" key="1">
    <citation type="submission" date="2015-10" db="EMBL/GenBank/DDBJ databases">
        <title>Draft genome sequence of Novosphingobium fuchskuhlense DSM 25065 isolated from a surface water sample of the southwest basin of Lake Grosse Fuchskuhle.</title>
        <authorList>
            <person name="Ruckert C."/>
            <person name="Winkler A."/>
            <person name="Glaeser J."/>
            <person name="Grossart H.-P."/>
            <person name="Kalinowski J."/>
            <person name="Glaeser S."/>
        </authorList>
    </citation>
    <scope>NUCLEOTIDE SEQUENCE [LARGE SCALE GENOMIC DNA]</scope>
    <source>
        <strain evidence="2 3">FNE08-7</strain>
    </source>
</reference>
<keyword evidence="1" id="KW-1133">Transmembrane helix</keyword>
<dbReference type="AlphaFoldDB" id="A0A117UWN8"/>
<gene>
    <name evidence="2" type="ORF">AQZ52_02745</name>
</gene>
<keyword evidence="1" id="KW-0812">Transmembrane</keyword>
<protein>
    <submittedName>
        <fullName evidence="2">Uncharacterized protein</fullName>
    </submittedName>
</protein>
<dbReference type="STRING" id="1117702.AQZ52_02745"/>